<dbReference type="EMBL" id="JH817548">
    <property type="protein sequence ID" value="EKC29252.1"/>
    <property type="molecule type" value="Genomic_DNA"/>
</dbReference>
<dbReference type="HOGENOM" id="CLU_1733244_0_0_1"/>
<proteinExistence type="predicted"/>
<gene>
    <name evidence="1" type="ORF">CGI_10027467</name>
</gene>
<organism evidence="1">
    <name type="scientific">Magallana gigas</name>
    <name type="common">Pacific oyster</name>
    <name type="synonym">Crassostrea gigas</name>
    <dbReference type="NCBI Taxonomy" id="29159"/>
    <lineage>
        <taxon>Eukaryota</taxon>
        <taxon>Metazoa</taxon>
        <taxon>Spiralia</taxon>
        <taxon>Lophotrochozoa</taxon>
        <taxon>Mollusca</taxon>
        <taxon>Bivalvia</taxon>
        <taxon>Autobranchia</taxon>
        <taxon>Pteriomorphia</taxon>
        <taxon>Ostreida</taxon>
        <taxon>Ostreoidea</taxon>
        <taxon>Ostreidae</taxon>
        <taxon>Magallana</taxon>
    </lineage>
</organism>
<sequence length="151" mass="17883">MGKHQFLTISLFGAECCHWEQEWFRCYFSVQGCTLTTDYVLHSAGYTESTRAYDCTDCFRRDICFIGCELYKNKIQQSCSREIPGHDDILQWNITHDQTSERNDEAASSIDFRGIRKLGIWGNGRFVRDKWFRGRQSWVPRRGERIRPLRL</sequence>
<name>K1PYB3_MAGGI</name>
<evidence type="ECO:0000313" key="1">
    <source>
        <dbReference type="EMBL" id="EKC29252.1"/>
    </source>
</evidence>
<protein>
    <submittedName>
        <fullName evidence="1">Uncharacterized protein</fullName>
    </submittedName>
</protein>
<reference evidence="1" key="1">
    <citation type="journal article" date="2012" name="Nature">
        <title>The oyster genome reveals stress adaptation and complexity of shell formation.</title>
        <authorList>
            <person name="Zhang G."/>
            <person name="Fang X."/>
            <person name="Guo X."/>
            <person name="Li L."/>
            <person name="Luo R."/>
            <person name="Xu F."/>
            <person name="Yang P."/>
            <person name="Zhang L."/>
            <person name="Wang X."/>
            <person name="Qi H."/>
            <person name="Xiong Z."/>
            <person name="Que H."/>
            <person name="Xie Y."/>
            <person name="Holland P.W."/>
            <person name="Paps J."/>
            <person name="Zhu Y."/>
            <person name="Wu F."/>
            <person name="Chen Y."/>
            <person name="Wang J."/>
            <person name="Peng C."/>
            <person name="Meng J."/>
            <person name="Yang L."/>
            <person name="Liu J."/>
            <person name="Wen B."/>
            <person name="Zhang N."/>
            <person name="Huang Z."/>
            <person name="Zhu Q."/>
            <person name="Feng Y."/>
            <person name="Mount A."/>
            <person name="Hedgecock D."/>
            <person name="Xu Z."/>
            <person name="Liu Y."/>
            <person name="Domazet-Loso T."/>
            <person name="Du Y."/>
            <person name="Sun X."/>
            <person name="Zhang S."/>
            <person name="Liu B."/>
            <person name="Cheng P."/>
            <person name="Jiang X."/>
            <person name="Li J."/>
            <person name="Fan D."/>
            <person name="Wang W."/>
            <person name="Fu W."/>
            <person name="Wang T."/>
            <person name="Wang B."/>
            <person name="Zhang J."/>
            <person name="Peng Z."/>
            <person name="Li Y."/>
            <person name="Li N."/>
            <person name="Wang J."/>
            <person name="Chen M."/>
            <person name="He Y."/>
            <person name="Tan F."/>
            <person name="Song X."/>
            <person name="Zheng Q."/>
            <person name="Huang R."/>
            <person name="Yang H."/>
            <person name="Du X."/>
            <person name="Chen L."/>
            <person name="Yang M."/>
            <person name="Gaffney P.M."/>
            <person name="Wang S."/>
            <person name="Luo L."/>
            <person name="She Z."/>
            <person name="Ming Y."/>
            <person name="Huang W."/>
            <person name="Zhang S."/>
            <person name="Huang B."/>
            <person name="Zhang Y."/>
            <person name="Qu T."/>
            <person name="Ni P."/>
            <person name="Miao G."/>
            <person name="Wang J."/>
            <person name="Wang Q."/>
            <person name="Steinberg C.E."/>
            <person name="Wang H."/>
            <person name="Li N."/>
            <person name="Qian L."/>
            <person name="Zhang G."/>
            <person name="Li Y."/>
            <person name="Yang H."/>
            <person name="Liu X."/>
            <person name="Wang J."/>
            <person name="Yin Y."/>
            <person name="Wang J."/>
        </authorList>
    </citation>
    <scope>NUCLEOTIDE SEQUENCE [LARGE SCALE GENOMIC DNA]</scope>
    <source>
        <strain evidence="1">05x7-T-G4-1.051#20</strain>
    </source>
</reference>
<dbReference type="AlphaFoldDB" id="K1PYB3"/>
<dbReference type="InParanoid" id="K1PYB3"/>
<accession>K1PYB3</accession>